<dbReference type="GO" id="GO:0003964">
    <property type="term" value="F:RNA-directed DNA polymerase activity"/>
    <property type="evidence" value="ECO:0007669"/>
    <property type="project" value="UniProtKB-KW"/>
</dbReference>
<evidence type="ECO:0000256" key="16">
    <source>
        <dbReference type="ARBA" id="ARBA00022932"/>
    </source>
</evidence>
<comment type="function">
    <text evidence="1">The aspartyl protease (PR) mediates the proteolytic cleavages of the Gag and Gag-Pol polyproteins after assembly of the VLP.</text>
</comment>
<dbReference type="GO" id="GO:0032196">
    <property type="term" value="P:transposition"/>
    <property type="evidence" value="ECO:0007669"/>
    <property type="project" value="UniProtKB-KW"/>
</dbReference>
<dbReference type="Pfam" id="PF13976">
    <property type="entry name" value="gag_pre-integrs"/>
    <property type="match status" value="1"/>
</dbReference>
<organism evidence="23 24">
    <name type="scientific">Agrocybe chaxingu</name>
    <dbReference type="NCBI Taxonomy" id="84603"/>
    <lineage>
        <taxon>Eukaryota</taxon>
        <taxon>Fungi</taxon>
        <taxon>Dikarya</taxon>
        <taxon>Basidiomycota</taxon>
        <taxon>Agaricomycotina</taxon>
        <taxon>Agaricomycetes</taxon>
        <taxon>Agaricomycetidae</taxon>
        <taxon>Agaricales</taxon>
        <taxon>Agaricineae</taxon>
        <taxon>Strophariaceae</taxon>
        <taxon>Agrocybe</taxon>
    </lineage>
</organism>
<dbReference type="SUPFAM" id="SSF53098">
    <property type="entry name" value="Ribonuclease H-like"/>
    <property type="match status" value="1"/>
</dbReference>
<keyword evidence="5" id="KW-0548">Nucleotidyltransferase</keyword>
<evidence type="ECO:0000256" key="6">
    <source>
        <dbReference type="ARBA" id="ARBA00022722"/>
    </source>
</evidence>
<evidence type="ECO:0000259" key="22">
    <source>
        <dbReference type="PROSITE" id="PS50994"/>
    </source>
</evidence>
<evidence type="ECO:0000313" key="24">
    <source>
        <dbReference type="Proteomes" id="UP001148786"/>
    </source>
</evidence>
<evidence type="ECO:0000256" key="1">
    <source>
        <dbReference type="ARBA" id="ARBA00002180"/>
    </source>
</evidence>
<keyword evidence="9" id="KW-0255">Endonuclease</keyword>
<keyword evidence="11" id="KW-0067">ATP-binding</keyword>
<keyword evidence="10" id="KW-0378">Hydrolase</keyword>
<proteinExistence type="predicted"/>
<dbReference type="GO" id="GO:0046872">
    <property type="term" value="F:metal ion binding"/>
    <property type="evidence" value="ECO:0007669"/>
    <property type="project" value="UniProtKB-KW"/>
</dbReference>
<dbReference type="Proteomes" id="UP001148786">
    <property type="component" value="Unassembled WGS sequence"/>
</dbReference>
<evidence type="ECO:0000256" key="13">
    <source>
        <dbReference type="ARBA" id="ARBA00022884"/>
    </source>
</evidence>
<dbReference type="OrthoDB" id="7691805at2759"/>
<keyword evidence="2" id="KW-0815">Transposition</keyword>
<dbReference type="InterPro" id="IPR039537">
    <property type="entry name" value="Retrotran_Ty1/copia-like"/>
</dbReference>
<keyword evidence="18" id="KW-0233">DNA recombination</keyword>
<reference evidence="23" key="1">
    <citation type="submission" date="2022-07" db="EMBL/GenBank/DDBJ databases">
        <title>Genome Sequence of Agrocybe chaxingu.</title>
        <authorList>
            <person name="Buettner E."/>
        </authorList>
    </citation>
    <scope>NUCLEOTIDE SEQUENCE</scope>
    <source>
        <strain evidence="23">MP-N11</strain>
    </source>
</reference>
<keyword evidence="13" id="KW-0694">RNA-binding</keyword>
<keyword evidence="16" id="KW-0808">Transferase</keyword>
<evidence type="ECO:0000256" key="3">
    <source>
        <dbReference type="ARBA" id="ARBA00022612"/>
    </source>
</evidence>
<keyword evidence="8" id="KW-0547">Nucleotide-binding</keyword>
<name>A0A9W8JQ92_9AGAR</name>
<feature type="domain" description="Integrase catalytic" evidence="22">
    <location>
        <begin position="315"/>
        <end position="487"/>
    </location>
</feature>
<comment type="catalytic activity">
    <reaction evidence="19">
        <text>DNA(n) + a 2'-deoxyribonucleoside 5'-triphosphate = DNA(n+1) + diphosphate</text>
        <dbReference type="Rhea" id="RHEA:22508"/>
        <dbReference type="Rhea" id="RHEA-COMP:17339"/>
        <dbReference type="Rhea" id="RHEA-COMP:17340"/>
        <dbReference type="ChEBI" id="CHEBI:33019"/>
        <dbReference type="ChEBI" id="CHEBI:61560"/>
        <dbReference type="ChEBI" id="CHEBI:173112"/>
        <dbReference type="EC" id="2.7.7.49"/>
    </reaction>
</comment>
<dbReference type="GO" id="GO:0006508">
    <property type="term" value="P:proteolysis"/>
    <property type="evidence" value="ECO:0007669"/>
    <property type="project" value="UniProtKB-KW"/>
</dbReference>
<evidence type="ECO:0000256" key="8">
    <source>
        <dbReference type="ARBA" id="ARBA00022741"/>
    </source>
</evidence>
<dbReference type="GO" id="GO:0005524">
    <property type="term" value="F:ATP binding"/>
    <property type="evidence" value="ECO:0007669"/>
    <property type="project" value="UniProtKB-KW"/>
</dbReference>
<dbReference type="GO" id="GO:0005634">
    <property type="term" value="C:nucleus"/>
    <property type="evidence" value="ECO:0007669"/>
    <property type="project" value="UniProtKB-ARBA"/>
</dbReference>
<evidence type="ECO:0000256" key="14">
    <source>
        <dbReference type="ARBA" id="ARBA00022908"/>
    </source>
</evidence>
<comment type="catalytic activity">
    <reaction evidence="20">
        <text>DNA(n) + a 2'-deoxyribonucleoside 5'-triphosphate = DNA(n+1) + diphosphate</text>
        <dbReference type="Rhea" id="RHEA:22508"/>
        <dbReference type="Rhea" id="RHEA-COMP:17339"/>
        <dbReference type="Rhea" id="RHEA-COMP:17340"/>
        <dbReference type="ChEBI" id="CHEBI:33019"/>
        <dbReference type="ChEBI" id="CHEBI:61560"/>
        <dbReference type="ChEBI" id="CHEBI:173112"/>
        <dbReference type="EC" id="2.7.7.7"/>
    </reaction>
</comment>
<keyword evidence="24" id="KW-1185">Reference proteome</keyword>
<evidence type="ECO:0000256" key="11">
    <source>
        <dbReference type="ARBA" id="ARBA00022840"/>
    </source>
</evidence>
<dbReference type="InterPro" id="IPR012337">
    <property type="entry name" value="RNaseH-like_sf"/>
</dbReference>
<evidence type="ECO:0000256" key="15">
    <source>
        <dbReference type="ARBA" id="ARBA00022918"/>
    </source>
</evidence>
<dbReference type="PROSITE" id="PS50994">
    <property type="entry name" value="INTEGRASE"/>
    <property type="match status" value="1"/>
</dbReference>
<dbReference type="Pfam" id="PF25597">
    <property type="entry name" value="SH3_retrovirus"/>
    <property type="match status" value="1"/>
</dbReference>
<keyword evidence="15" id="KW-0695">RNA-directed DNA polymerase</keyword>
<dbReference type="GO" id="GO:0006310">
    <property type="term" value="P:DNA recombination"/>
    <property type="evidence" value="ECO:0007669"/>
    <property type="project" value="UniProtKB-KW"/>
</dbReference>
<protein>
    <recommendedName>
        <fullName evidence="22">Integrase catalytic domain-containing protein</fullName>
    </recommendedName>
</protein>
<evidence type="ECO:0000256" key="2">
    <source>
        <dbReference type="ARBA" id="ARBA00022578"/>
    </source>
</evidence>
<evidence type="ECO:0000313" key="23">
    <source>
        <dbReference type="EMBL" id="KAJ3492188.1"/>
    </source>
</evidence>
<evidence type="ECO:0000256" key="7">
    <source>
        <dbReference type="ARBA" id="ARBA00022723"/>
    </source>
</evidence>
<evidence type="ECO:0000256" key="9">
    <source>
        <dbReference type="ARBA" id="ARBA00022759"/>
    </source>
</evidence>
<gene>
    <name evidence="23" type="ORF">NLJ89_g11264</name>
</gene>
<dbReference type="InterPro" id="IPR057670">
    <property type="entry name" value="SH3_retrovirus"/>
</dbReference>
<evidence type="ECO:0000256" key="12">
    <source>
        <dbReference type="ARBA" id="ARBA00022842"/>
    </source>
</evidence>
<dbReference type="InterPro" id="IPR025724">
    <property type="entry name" value="GAG-pre-integrase_dom"/>
</dbReference>
<dbReference type="GO" id="GO:0003887">
    <property type="term" value="F:DNA-directed DNA polymerase activity"/>
    <property type="evidence" value="ECO:0007669"/>
    <property type="project" value="UniProtKB-KW"/>
</dbReference>
<dbReference type="GO" id="GO:0004519">
    <property type="term" value="F:endonuclease activity"/>
    <property type="evidence" value="ECO:0007669"/>
    <property type="project" value="UniProtKB-KW"/>
</dbReference>
<evidence type="ECO:0000256" key="5">
    <source>
        <dbReference type="ARBA" id="ARBA00022695"/>
    </source>
</evidence>
<evidence type="ECO:0000256" key="21">
    <source>
        <dbReference type="SAM" id="MobiDB-lite"/>
    </source>
</evidence>
<dbReference type="AlphaFoldDB" id="A0A9W8JQ92"/>
<accession>A0A9W8JQ92</accession>
<feature type="region of interest" description="Disordered" evidence="21">
    <location>
        <begin position="1"/>
        <end position="20"/>
    </location>
</feature>
<dbReference type="InterPro" id="IPR036397">
    <property type="entry name" value="RNaseH_sf"/>
</dbReference>
<keyword evidence="17" id="KW-0917">Virion maturation</keyword>
<dbReference type="PANTHER" id="PTHR42648">
    <property type="entry name" value="TRANSPOSASE, PUTATIVE-RELATED"/>
    <property type="match status" value="1"/>
</dbReference>
<keyword evidence="4" id="KW-0645">Protease</keyword>
<evidence type="ECO:0000256" key="17">
    <source>
        <dbReference type="ARBA" id="ARBA00023113"/>
    </source>
</evidence>
<comment type="caution">
    <text evidence="23">The sequence shown here is derived from an EMBL/GenBank/DDBJ whole genome shotgun (WGS) entry which is preliminary data.</text>
</comment>
<evidence type="ECO:0000256" key="10">
    <source>
        <dbReference type="ARBA" id="ARBA00022801"/>
    </source>
</evidence>
<dbReference type="GO" id="GO:0008233">
    <property type="term" value="F:peptidase activity"/>
    <property type="evidence" value="ECO:0007669"/>
    <property type="project" value="UniProtKB-KW"/>
</dbReference>
<dbReference type="GO" id="GO:0003723">
    <property type="term" value="F:RNA binding"/>
    <property type="evidence" value="ECO:0007669"/>
    <property type="project" value="UniProtKB-KW"/>
</dbReference>
<evidence type="ECO:0000256" key="19">
    <source>
        <dbReference type="ARBA" id="ARBA00048173"/>
    </source>
</evidence>
<dbReference type="GO" id="GO:0015074">
    <property type="term" value="P:DNA integration"/>
    <property type="evidence" value="ECO:0007669"/>
    <property type="project" value="UniProtKB-KW"/>
</dbReference>
<dbReference type="Pfam" id="PF22936">
    <property type="entry name" value="Pol_BBD"/>
    <property type="match status" value="1"/>
</dbReference>
<dbReference type="InterPro" id="IPR054722">
    <property type="entry name" value="PolX-like_BBD"/>
</dbReference>
<dbReference type="EMBL" id="JANKHO010002479">
    <property type="protein sequence ID" value="KAJ3492188.1"/>
    <property type="molecule type" value="Genomic_DNA"/>
</dbReference>
<keyword evidence="16" id="KW-0239">DNA-directed DNA polymerase</keyword>
<evidence type="ECO:0000256" key="18">
    <source>
        <dbReference type="ARBA" id="ARBA00023172"/>
    </source>
</evidence>
<feature type="compositionally biased region" description="Polar residues" evidence="21">
    <location>
        <begin position="1"/>
        <end position="10"/>
    </location>
</feature>
<sequence length="709" mass="77098">MTPNNSTTALQADAKPRKPEKRCVNCHRRGHTVEVCYWPGGGKEGQFPPGFGKRGGANGSANMALNTAPASTANAAIIETSYALMAMTGGGNDEEEGRHTVSAIPVADEPTALAAVALGGGDLLTYVDSGASDHCFANKNDFSAYELFPETREGQAALRGAKFKILGSGTVRKSFISEGRRTSITFHNALHTPDFAANLISVSKFDAARFKVLFADGRAQFIDPHGETFVTASRTSGMYILTQDPPTAALSAKSHEKPTSIDTWHRRFSHAGTSLIVDMARKNLVDGLNITEGEKAPGMCEDCIYGKQMARPYDEDYEPESETLALVHVDLWGPARVRSTGGAKYLMILTDDASSFRKPYFLSDKSGDATLQAIKEYRAESERQTGKKLKKLRFDMGKEFLNKGCEDYCRESGIVLKSPAPYAHAANGVPERANRTTIEGVRCLLCDSGLPPSLWADAAATSIYTRNLIPSSRHPGKVPAEVWTGKRQDVSHLRPFGCTAYAKIPKEVNPSKIGPISVKYSLIGYYDRDAYKLFDKQMGKVIKSRDVIFEEGVGHRTIPAALPLTDSDDIYDIFGPTPTDDTEADSLTPGRVVREALPVAPRTRPTDVLHDAPPMPAQPAMPAGPHQTAPTPPVPDIPRRSTRATRPTTAILQSRESEERLAQAKYNGLDWATDSSRPRTMLAADLPSLHAELDDYMAMLASSSDHRLP</sequence>
<dbReference type="Gene3D" id="3.30.420.10">
    <property type="entry name" value="Ribonuclease H-like superfamily/Ribonuclease H"/>
    <property type="match status" value="1"/>
</dbReference>
<evidence type="ECO:0000256" key="4">
    <source>
        <dbReference type="ARBA" id="ARBA00022670"/>
    </source>
</evidence>
<keyword evidence="12" id="KW-0460">Magnesium</keyword>
<keyword evidence="3" id="KW-1188">Viral release from host cell</keyword>
<feature type="region of interest" description="Disordered" evidence="21">
    <location>
        <begin position="602"/>
        <end position="646"/>
    </location>
</feature>
<keyword evidence="14" id="KW-0229">DNA integration</keyword>
<keyword evidence="7" id="KW-0479">Metal-binding</keyword>
<dbReference type="InterPro" id="IPR001584">
    <property type="entry name" value="Integrase_cat-core"/>
</dbReference>
<dbReference type="PANTHER" id="PTHR42648:SF11">
    <property type="entry name" value="TRANSPOSON TY4-P GAG-POL POLYPROTEIN"/>
    <property type="match status" value="1"/>
</dbReference>
<evidence type="ECO:0000256" key="20">
    <source>
        <dbReference type="ARBA" id="ARBA00049244"/>
    </source>
</evidence>
<keyword evidence="6" id="KW-0540">Nuclease</keyword>